<sequence length="142" mass="16748">MDPMRRLAMHYFTTGTEKWQFSWICGMTIGYIKIANKYPQGIATMPRVTVTFDRFPNAERRHKGSVMRERDEPQTRACRDTAEGSVMRERDEPQTRAYRDTAEDVEQERERSEAVESGLFVDFLAFYAVSTDRMTVKQFWIE</sequence>
<accession>C3Z4X4</accession>
<evidence type="ECO:0000313" key="2">
    <source>
        <dbReference type="EMBL" id="EEN52331.1"/>
    </source>
</evidence>
<dbReference type="EMBL" id="GG666582">
    <property type="protein sequence ID" value="EEN52331.1"/>
    <property type="molecule type" value="Genomic_DNA"/>
</dbReference>
<name>C3Z4X4_BRAFL</name>
<feature type="compositionally biased region" description="Basic and acidic residues" evidence="1">
    <location>
        <begin position="66"/>
        <end position="111"/>
    </location>
</feature>
<protein>
    <submittedName>
        <fullName evidence="2">Uncharacterized protein</fullName>
    </submittedName>
</protein>
<evidence type="ECO:0000256" key="1">
    <source>
        <dbReference type="SAM" id="MobiDB-lite"/>
    </source>
</evidence>
<feature type="region of interest" description="Disordered" evidence="1">
    <location>
        <begin position="61"/>
        <end position="111"/>
    </location>
</feature>
<dbReference type="InParanoid" id="C3Z4X4"/>
<proteinExistence type="predicted"/>
<organism>
    <name type="scientific">Branchiostoma floridae</name>
    <name type="common">Florida lancelet</name>
    <name type="synonym">Amphioxus</name>
    <dbReference type="NCBI Taxonomy" id="7739"/>
    <lineage>
        <taxon>Eukaryota</taxon>
        <taxon>Metazoa</taxon>
        <taxon>Chordata</taxon>
        <taxon>Cephalochordata</taxon>
        <taxon>Leptocardii</taxon>
        <taxon>Amphioxiformes</taxon>
        <taxon>Branchiostomatidae</taxon>
        <taxon>Branchiostoma</taxon>
    </lineage>
</organism>
<dbReference type="AlphaFoldDB" id="C3Z4X4"/>
<reference evidence="2" key="1">
    <citation type="journal article" date="2008" name="Nature">
        <title>The amphioxus genome and the evolution of the chordate karyotype.</title>
        <authorList>
            <consortium name="US DOE Joint Genome Institute (JGI-PGF)"/>
            <person name="Putnam N.H."/>
            <person name="Butts T."/>
            <person name="Ferrier D.E.K."/>
            <person name="Furlong R.F."/>
            <person name="Hellsten U."/>
            <person name="Kawashima T."/>
            <person name="Robinson-Rechavi M."/>
            <person name="Shoguchi E."/>
            <person name="Terry A."/>
            <person name="Yu J.-K."/>
            <person name="Benito-Gutierrez E.L."/>
            <person name="Dubchak I."/>
            <person name="Garcia-Fernandez J."/>
            <person name="Gibson-Brown J.J."/>
            <person name="Grigoriev I.V."/>
            <person name="Horton A.C."/>
            <person name="de Jong P.J."/>
            <person name="Jurka J."/>
            <person name="Kapitonov V.V."/>
            <person name="Kohara Y."/>
            <person name="Kuroki Y."/>
            <person name="Lindquist E."/>
            <person name="Lucas S."/>
            <person name="Osoegawa K."/>
            <person name="Pennacchio L.A."/>
            <person name="Salamov A.A."/>
            <person name="Satou Y."/>
            <person name="Sauka-Spengler T."/>
            <person name="Schmutz J."/>
            <person name="Shin-I T."/>
            <person name="Toyoda A."/>
            <person name="Bronner-Fraser M."/>
            <person name="Fujiyama A."/>
            <person name="Holland L.Z."/>
            <person name="Holland P.W.H."/>
            <person name="Satoh N."/>
            <person name="Rokhsar D.S."/>
        </authorList>
    </citation>
    <scope>NUCLEOTIDE SEQUENCE [LARGE SCALE GENOMIC DNA]</scope>
    <source>
        <strain evidence="2">S238N-H82</strain>
        <tissue evidence="2">Testes</tissue>
    </source>
</reference>
<gene>
    <name evidence="2" type="ORF">BRAFLDRAFT_82074</name>
</gene>